<keyword evidence="3" id="KW-1185">Reference proteome</keyword>
<comment type="caution">
    <text evidence="2">The sequence shown here is derived from an EMBL/GenBank/DDBJ whole genome shotgun (WGS) entry which is preliminary data.</text>
</comment>
<proteinExistence type="predicted"/>
<keyword evidence="1" id="KW-0732">Signal</keyword>
<organism evidence="2 3">
    <name type="scientific">Rossellomorea pakistanensis</name>
    <dbReference type="NCBI Taxonomy" id="992288"/>
    <lineage>
        <taxon>Bacteria</taxon>
        <taxon>Bacillati</taxon>
        <taxon>Bacillota</taxon>
        <taxon>Bacilli</taxon>
        <taxon>Bacillales</taxon>
        <taxon>Bacillaceae</taxon>
        <taxon>Rossellomorea</taxon>
    </lineage>
</organism>
<dbReference type="Proteomes" id="UP001646157">
    <property type="component" value="Unassembled WGS sequence"/>
</dbReference>
<name>A0ABS2N7S6_9BACI</name>
<sequence length="104" mass="11942">MKKIKTKLYVLSMLSVLAITAILFEDKFLNTDQSAVHISYELANVQCEDCLHPLNTAMQNIIGVEKYVFNEKTNTLKIKYDPSVTQDEWIEKALNANGYVIEER</sequence>
<evidence type="ECO:0000313" key="3">
    <source>
        <dbReference type="Proteomes" id="UP001646157"/>
    </source>
</evidence>
<evidence type="ECO:0000313" key="2">
    <source>
        <dbReference type="EMBL" id="MBM7583661.1"/>
    </source>
</evidence>
<accession>A0ABS2N7S6</accession>
<dbReference type="SUPFAM" id="SSF55008">
    <property type="entry name" value="HMA, heavy metal-associated domain"/>
    <property type="match status" value="1"/>
</dbReference>
<dbReference type="Gene3D" id="3.30.70.100">
    <property type="match status" value="1"/>
</dbReference>
<dbReference type="RefSeq" id="WP_205167914.1">
    <property type="nucleotide sequence ID" value="NZ_JAFBDZ010000001.1"/>
</dbReference>
<evidence type="ECO:0000256" key="1">
    <source>
        <dbReference type="SAM" id="SignalP"/>
    </source>
</evidence>
<gene>
    <name evidence="2" type="ORF">JOC86_000198</name>
</gene>
<dbReference type="EMBL" id="JAFBDZ010000001">
    <property type="protein sequence ID" value="MBM7583661.1"/>
    <property type="molecule type" value="Genomic_DNA"/>
</dbReference>
<reference evidence="2 3" key="1">
    <citation type="submission" date="2021-01" db="EMBL/GenBank/DDBJ databases">
        <title>Genomic Encyclopedia of Type Strains, Phase IV (KMG-IV): sequencing the most valuable type-strain genomes for metagenomic binning, comparative biology and taxonomic classification.</title>
        <authorList>
            <person name="Goeker M."/>
        </authorList>
    </citation>
    <scope>NUCLEOTIDE SEQUENCE [LARGE SCALE GENOMIC DNA]</scope>
    <source>
        <strain evidence="2 3">DSM 24834</strain>
    </source>
</reference>
<dbReference type="CDD" id="cd00371">
    <property type="entry name" value="HMA"/>
    <property type="match status" value="1"/>
</dbReference>
<protein>
    <submittedName>
        <fullName evidence="2">Copper chaperone CopZ</fullName>
    </submittedName>
</protein>
<dbReference type="InterPro" id="IPR006121">
    <property type="entry name" value="HMA_dom"/>
</dbReference>
<feature type="chain" id="PRO_5046620883" evidence="1">
    <location>
        <begin position="19"/>
        <end position="104"/>
    </location>
</feature>
<feature type="signal peptide" evidence="1">
    <location>
        <begin position="1"/>
        <end position="18"/>
    </location>
</feature>
<dbReference type="InterPro" id="IPR036163">
    <property type="entry name" value="HMA_dom_sf"/>
</dbReference>